<dbReference type="Proteomes" id="UP000321204">
    <property type="component" value="Chromosome"/>
</dbReference>
<keyword evidence="2" id="KW-1185">Reference proteome</keyword>
<organism evidence="1 2">
    <name type="scientific">Flavisolibacter ginsenosidimutans</name>
    <dbReference type="NCBI Taxonomy" id="661481"/>
    <lineage>
        <taxon>Bacteria</taxon>
        <taxon>Pseudomonadati</taxon>
        <taxon>Bacteroidota</taxon>
        <taxon>Chitinophagia</taxon>
        <taxon>Chitinophagales</taxon>
        <taxon>Chitinophagaceae</taxon>
        <taxon>Flavisolibacter</taxon>
    </lineage>
</organism>
<dbReference type="RefSeq" id="WP_146784893.1">
    <property type="nucleotide sequence ID" value="NZ_BAABIO010000002.1"/>
</dbReference>
<evidence type="ECO:0000313" key="2">
    <source>
        <dbReference type="Proteomes" id="UP000321204"/>
    </source>
</evidence>
<accession>A0A5B8UH78</accession>
<protein>
    <submittedName>
        <fullName evidence="1">Uncharacterized protein</fullName>
    </submittedName>
</protein>
<proteinExistence type="predicted"/>
<dbReference type="AlphaFoldDB" id="A0A5B8UH78"/>
<name>A0A5B8UH78_9BACT</name>
<evidence type="ECO:0000313" key="1">
    <source>
        <dbReference type="EMBL" id="QEC55696.1"/>
    </source>
</evidence>
<sequence length="75" mass="8707">MSKIVDFQEWLDQNEANKKKESKLFLTEAEVRSFPKFKNASDEQVQNIITTLHDLALISYQVFCKEENGELQKAA</sequence>
<dbReference type="OrthoDB" id="679315at2"/>
<reference evidence="1 2" key="1">
    <citation type="journal article" date="2015" name="Int. J. Syst. Evol. Microbiol.">
        <title>Flavisolibacter ginsenosidimutans sp. nov., with ginsenoside-converting activity isolated from soil used for cultivating ginseng.</title>
        <authorList>
            <person name="Zhao Y."/>
            <person name="Liu Q."/>
            <person name="Kang M.S."/>
            <person name="Jin F."/>
            <person name="Yu H."/>
            <person name="Im W.T."/>
        </authorList>
    </citation>
    <scope>NUCLEOTIDE SEQUENCE [LARGE SCALE GENOMIC DNA]</scope>
    <source>
        <strain evidence="1 2">Gsoil 636</strain>
    </source>
</reference>
<dbReference type="EMBL" id="CP042433">
    <property type="protein sequence ID" value="QEC55696.1"/>
    <property type="molecule type" value="Genomic_DNA"/>
</dbReference>
<dbReference type="KEGG" id="fgg:FSB75_07250"/>
<gene>
    <name evidence="1" type="ORF">FSB75_07250</name>
</gene>